<dbReference type="Gene3D" id="2.40.70.10">
    <property type="entry name" value="Acid Proteases"/>
    <property type="match status" value="1"/>
</dbReference>
<evidence type="ECO:0000259" key="1">
    <source>
        <dbReference type="PROSITE" id="PS50878"/>
    </source>
</evidence>
<name>A0AAW2Q342_9LAMI</name>
<dbReference type="CDD" id="cd00303">
    <property type="entry name" value="retropepsin_like"/>
    <property type="match status" value="1"/>
</dbReference>
<dbReference type="InterPro" id="IPR053134">
    <property type="entry name" value="RNA-dir_DNA_polymerase"/>
</dbReference>
<dbReference type="CDD" id="cd01647">
    <property type="entry name" value="RT_LTR"/>
    <property type="match status" value="1"/>
</dbReference>
<dbReference type="InterPro" id="IPR043128">
    <property type="entry name" value="Rev_trsase/Diguanyl_cyclase"/>
</dbReference>
<keyword evidence="2" id="KW-0548">Nucleotidyltransferase</keyword>
<dbReference type="Gene3D" id="3.10.10.10">
    <property type="entry name" value="HIV Type 1 Reverse Transcriptase, subunit A, domain 1"/>
    <property type="match status" value="1"/>
</dbReference>
<dbReference type="PANTHER" id="PTHR24559:SF436">
    <property type="entry name" value="RNA-DIRECTED DNA POLYMERASE HOMOLOG"/>
    <property type="match status" value="1"/>
</dbReference>
<reference evidence="2" key="1">
    <citation type="submission" date="2020-06" db="EMBL/GenBank/DDBJ databases">
        <authorList>
            <person name="Li T."/>
            <person name="Hu X."/>
            <person name="Zhang T."/>
            <person name="Song X."/>
            <person name="Zhang H."/>
            <person name="Dai N."/>
            <person name="Sheng W."/>
            <person name="Hou X."/>
            <person name="Wei L."/>
        </authorList>
    </citation>
    <scope>NUCLEOTIDE SEQUENCE</scope>
    <source>
        <strain evidence="2">KEN8</strain>
        <tissue evidence="2">Leaf</tissue>
    </source>
</reference>
<comment type="caution">
    <text evidence="2">The sequence shown here is derived from an EMBL/GenBank/DDBJ whole genome shotgun (WGS) entry which is preliminary data.</text>
</comment>
<reference evidence="2" key="2">
    <citation type="journal article" date="2024" name="Plant">
        <title>Genomic evolution and insights into agronomic trait innovations of Sesamum species.</title>
        <authorList>
            <person name="Miao H."/>
            <person name="Wang L."/>
            <person name="Qu L."/>
            <person name="Liu H."/>
            <person name="Sun Y."/>
            <person name="Le M."/>
            <person name="Wang Q."/>
            <person name="Wei S."/>
            <person name="Zheng Y."/>
            <person name="Lin W."/>
            <person name="Duan Y."/>
            <person name="Cao H."/>
            <person name="Xiong S."/>
            <person name="Wang X."/>
            <person name="Wei L."/>
            <person name="Li C."/>
            <person name="Ma Q."/>
            <person name="Ju M."/>
            <person name="Zhao R."/>
            <person name="Li G."/>
            <person name="Mu C."/>
            <person name="Tian Q."/>
            <person name="Mei H."/>
            <person name="Zhang T."/>
            <person name="Gao T."/>
            <person name="Zhang H."/>
        </authorList>
    </citation>
    <scope>NUCLEOTIDE SEQUENCE</scope>
    <source>
        <strain evidence="2">KEN8</strain>
    </source>
</reference>
<accession>A0AAW2Q342</accession>
<keyword evidence="2" id="KW-0808">Transferase</keyword>
<sequence>MLDTGATHKFVADREIQNLGLTLAQHSSRIKAVNSEVKPIQGVVCVDLKVGSWTGKCNLMVVPLDDFDVILVMDFMLLAHAMISGEEGYFDVGVASKIWFEAWKQTYLAALIEMKLDVVQEFLDEVAEACYRMCLAKLAELRKQLDGLLEAGLIQPSKAPYSSPILFQRKQDGSMRMCMDYRALSKVTIKNKYHIPNAIDLFDKLTKANYYTKIDLRSGYWQVRVARGDEPKTTCMTRYDFFEFLVMLFGLTNAPATFCNLMNDVLYEFLNRFVAVYLDDIVVYSELLTNYLRFLRAVFQTLREYELYAKKEKGEFCCEQITFLGHVISQENIHMDSRKAKSVDDWAIPSKVC</sequence>
<dbReference type="InterPro" id="IPR000477">
    <property type="entry name" value="RT_dom"/>
</dbReference>
<dbReference type="InterPro" id="IPR043502">
    <property type="entry name" value="DNA/RNA_pol_sf"/>
</dbReference>
<dbReference type="Gene3D" id="3.30.70.270">
    <property type="match status" value="1"/>
</dbReference>
<proteinExistence type="predicted"/>
<organism evidence="2">
    <name type="scientific">Sesamum calycinum</name>
    <dbReference type="NCBI Taxonomy" id="2727403"/>
    <lineage>
        <taxon>Eukaryota</taxon>
        <taxon>Viridiplantae</taxon>
        <taxon>Streptophyta</taxon>
        <taxon>Embryophyta</taxon>
        <taxon>Tracheophyta</taxon>
        <taxon>Spermatophyta</taxon>
        <taxon>Magnoliopsida</taxon>
        <taxon>eudicotyledons</taxon>
        <taxon>Gunneridae</taxon>
        <taxon>Pentapetalae</taxon>
        <taxon>asterids</taxon>
        <taxon>lamiids</taxon>
        <taxon>Lamiales</taxon>
        <taxon>Pedaliaceae</taxon>
        <taxon>Sesamum</taxon>
    </lineage>
</organism>
<gene>
    <name evidence="2" type="ORF">Scaly_1157000</name>
</gene>
<dbReference type="PANTHER" id="PTHR24559">
    <property type="entry name" value="TRANSPOSON TY3-I GAG-POL POLYPROTEIN"/>
    <property type="match status" value="1"/>
</dbReference>
<dbReference type="Pfam" id="PF00078">
    <property type="entry name" value="RVT_1"/>
    <property type="match status" value="1"/>
</dbReference>
<feature type="domain" description="Reverse transcriptase" evidence="1">
    <location>
        <begin position="149"/>
        <end position="328"/>
    </location>
</feature>
<dbReference type="PROSITE" id="PS50878">
    <property type="entry name" value="RT_POL"/>
    <property type="match status" value="1"/>
</dbReference>
<dbReference type="AlphaFoldDB" id="A0AAW2Q342"/>
<evidence type="ECO:0000313" key="2">
    <source>
        <dbReference type="EMBL" id="KAL0362018.1"/>
    </source>
</evidence>
<dbReference type="Pfam" id="PF08284">
    <property type="entry name" value="RVP_2"/>
    <property type="match status" value="1"/>
</dbReference>
<dbReference type="GO" id="GO:0003964">
    <property type="term" value="F:RNA-directed DNA polymerase activity"/>
    <property type="evidence" value="ECO:0007669"/>
    <property type="project" value="UniProtKB-KW"/>
</dbReference>
<protein>
    <submittedName>
        <fullName evidence="2">RNA-directed DNA polymerase</fullName>
    </submittedName>
</protein>
<dbReference type="EMBL" id="JACGWM010000007">
    <property type="protein sequence ID" value="KAL0362018.1"/>
    <property type="molecule type" value="Genomic_DNA"/>
</dbReference>
<dbReference type="InterPro" id="IPR021109">
    <property type="entry name" value="Peptidase_aspartic_dom_sf"/>
</dbReference>
<keyword evidence="2" id="KW-0695">RNA-directed DNA polymerase</keyword>
<dbReference type="SUPFAM" id="SSF56672">
    <property type="entry name" value="DNA/RNA polymerases"/>
    <property type="match status" value="1"/>
</dbReference>